<evidence type="ECO:0000259" key="17">
    <source>
        <dbReference type="Pfam" id="PF00912"/>
    </source>
</evidence>
<evidence type="ECO:0000256" key="4">
    <source>
        <dbReference type="ARBA" id="ARBA00022670"/>
    </source>
</evidence>
<feature type="transmembrane region" description="Helical" evidence="15">
    <location>
        <begin position="35"/>
        <end position="58"/>
    </location>
</feature>
<evidence type="ECO:0000256" key="10">
    <source>
        <dbReference type="ARBA" id="ARBA00023268"/>
    </source>
</evidence>
<evidence type="ECO:0000256" key="7">
    <source>
        <dbReference type="ARBA" id="ARBA00022801"/>
    </source>
</evidence>
<keyword evidence="8" id="KW-0133">Cell shape</keyword>
<feature type="region of interest" description="Disordered" evidence="14">
    <location>
        <begin position="673"/>
        <end position="765"/>
    </location>
</feature>
<evidence type="ECO:0000256" key="12">
    <source>
        <dbReference type="ARBA" id="ARBA00034000"/>
    </source>
</evidence>
<feature type="domain" description="Penicillin-binding protein transpeptidase" evidence="16">
    <location>
        <begin position="358"/>
        <end position="634"/>
    </location>
</feature>
<keyword evidence="5" id="KW-0328">Glycosyltransferase</keyword>
<keyword evidence="15" id="KW-1133">Transmembrane helix</keyword>
<dbReference type="PANTHER" id="PTHR32282">
    <property type="entry name" value="BINDING PROTEIN TRANSPEPTIDASE, PUTATIVE-RELATED"/>
    <property type="match status" value="1"/>
</dbReference>
<dbReference type="GO" id="GO:0006508">
    <property type="term" value="P:proteolysis"/>
    <property type="evidence" value="ECO:0007669"/>
    <property type="project" value="UniProtKB-KW"/>
</dbReference>
<name>A0A0R2CHJ4_9LACO</name>
<evidence type="ECO:0000256" key="15">
    <source>
        <dbReference type="SAM" id="Phobius"/>
    </source>
</evidence>
<dbReference type="AlphaFoldDB" id="A0A0R2CHJ4"/>
<dbReference type="Proteomes" id="UP000051576">
    <property type="component" value="Unassembled WGS sequence"/>
</dbReference>
<accession>A0A0R2CHJ4</accession>
<evidence type="ECO:0000256" key="2">
    <source>
        <dbReference type="ARBA" id="ARBA00007739"/>
    </source>
</evidence>
<comment type="similarity">
    <text evidence="1">In the C-terminal section; belongs to the transpeptidase family.</text>
</comment>
<dbReference type="eggNOG" id="COG0744">
    <property type="taxonomic scope" value="Bacteria"/>
</dbReference>
<reference evidence="18 19" key="1">
    <citation type="journal article" date="2015" name="Genome Announc.">
        <title>Expanding the biotechnology potential of lactobacilli through comparative genomics of 213 strains and associated genera.</title>
        <authorList>
            <person name="Sun Z."/>
            <person name="Harris H.M."/>
            <person name="McCann A."/>
            <person name="Guo C."/>
            <person name="Argimon S."/>
            <person name="Zhang W."/>
            <person name="Yang X."/>
            <person name="Jeffery I.B."/>
            <person name="Cooney J.C."/>
            <person name="Kagawa T.F."/>
            <person name="Liu W."/>
            <person name="Song Y."/>
            <person name="Salvetti E."/>
            <person name="Wrobel A."/>
            <person name="Rasinkangas P."/>
            <person name="Parkhill J."/>
            <person name="Rea M.C."/>
            <person name="O'Sullivan O."/>
            <person name="Ritari J."/>
            <person name="Douillard F.P."/>
            <person name="Paul Ross R."/>
            <person name="Yang R."/>
            <person name="Briner A.E."/>
            <person name="Felis G.E."/>
            <person name="de Vos W.M."/>
            <person name="Barrangou R."/>
            <person name="Klaenhammer T.R."/>
            <person name="Caufield P.W."/>
            <person name="Cui Y."/>
            <person name="Zhang H."/>
            <person name="O'Toole P.W."/>
        </authorList>
    </citation>
    <scope>NUCLEOTIDE SEQUENCE [LARGE SCALE GENOMIC DNA]</scope>
    <source>
        <strain evidence="18 19">DSM 20605</strain>
    </source>
</reference>
<evidence type="ECO:0000256" key="5">
    <source>
        <dbReference type="ARBA" id="ARBA00022676"/>
    </source>
</evidence>
<keyword evidence="15" id="KW-0472">Membrane</keyword>
<sequence length="765" mass="84411">MSKRDPEYSRVARQKAILKKAKKRNNPVRKFFRRLFFSFFIIIEFAIVLGATLFFIYAKSAPTLTEAKLQSSGSTTIYDANDHKIMSLGSENRRYISENKIPQQLKNAIVSIEDRRFYQHHGIDPIRIVGAAIANITGSSGGLQGGSTLDQQLIKLSYFSTKRSDQTLKRKAQEAWMALKLDNSYSKDQILTFYINKVFMGFGTYGMQTASYYYFNKPLKDLNLAQTALIAGIPNAPTDYNPYSNQKLALKRRNEVLDAMLANKKITSAQAAQAKSEPITYGVVQQRSTQTVNSNEKIADSYIKQVIQEVKKKGYDPYTSSLKIYTNLDMNIQKKLYQIANTDNYINYPNNNLQIASTIVNPNNGKIVAMIGGRQVGNVTFGLNRAVQTDRTNGSTAKPLMDYGPAIEYLSWATYHKLKDTKYIYPGTNIQLYDFDHQYQGSITMRSALTQSRNIPAIRALQAVGITRAQNFISKLGFKYKKTLEFQNGIGLYSSTLQNAAAYAAFANGGTYYKPTYVRSIETNDGTVHNYSSSGKQVMQSSTAYMITDMLKDVLTSSSGTGRSANISGLYEAGKTGTNSYPSNVADKFPSDADMDSWFNGYTKHYSMSVWVGYDHPYETGNYLNSSSVKIAQYIYKYAMSYMSTGKTNTDWKRPSNVYVKYVNGVRELYLAGSPDKTSSDSDSSSKTSSSSSSNSSSSESSSLDSSSSISSIISSSSVFSSQSSSSSSENSSQTSSSTPSSSTSPSSSSSSSSSSSLSTSSPTQ</sequence>
<dbReference type="STRING" id="1133569.FD21_GL001290"/>
<keyword evidence="6" id="KW-0808">Transferase</keyword>
<evidence type="ECO:0000256" key="11">
    <source>
        <dbReference type="ARBA" id="ARBA00023316"/>
    </source>
</evidence>
<dbReference type="InterPro" id="IPR001460">
    <property type="entry name" value="PCN-bd_Tpept"/>
</dbReference>
<dbReference type="Pfam" id="PF00905">
    <property type="entry name" value="Transpeptidase"/>
    <property type="match status" value="1"/>
</dbReference>
<dbReference type="Pfam" id="PF00912">
    <property type="entry name" value="Transgly"/>
    <property type="match status" value="1"/>
</dbReference>
<protein>
    <submittedName>
        <fullName evidence="18">Multimodular transpeptidase-transglycosylase PBP 1A</fullName>
    </submittedName>
</protein>
<keyword evidence="10" id="KW-0511">Multifunctional enzyme</keyword>
<dbReference type="GO" id="GO:0030288">
    <property type="term" value="C:outer membrane-bounded periplasmic space"/>
    <property type="evidence" value="ECO:0007669"/>
    <property type="project" value="TreeGrafter"/>
</dbReference>
<keyword evidence="11" id="KW-0961">Cell wall biogenesis/degradation</keyword>
<feature type="domain" description="Glycosyl transferase family 51" evidence="17">
    <location>
        <begin position="85"/>
        <end position="260"/>
    </location>
</feature>
<comment type="similarity">
    <text evidence="2">In the N-terminal section; belongs to the glycosyltransferase 51 family.</text>
</comment>
<comment type="catalytic activity">
    <reaction evidence="13">
        <text>[GlcNAc-(1-&gt;4)-Mur2Ac(oyl-L-Ala-gamma-D-Glu-L-Lys-D-Ala-D-Ala)](n)-di-trans,octa-cis-undecaprenyl diphosphate + beta-D-GlcNAc-(1-&gt;4)-Mur2Ac(oyl-L-Ala-gamma-D-Glu-L-Lys-D-Ala-D-Ala)-di-trans,octa-cis-undecaprenyl diphosphate = [GlcNAc-(1-&gt;4)-Mur2Ac(oyl-L-Ala-gamma-D-Glu-L-Lys-D-Ala-D-Ala)](n+1)-di-trans,octa-cis-undecaprenyl diphosphate + di-trans,octa-cis-undecaprenyl diphosphate + H(+)</text>
        <dbReference type="Rhea" id="RHEA:23708"/>
        <dbReference type="Rhea" id="RHEA-COMP:9602"/>
        <dbReference type="Rhea" id="RHEA-COMP:9603"/>
        <dbReference type="ChEBI" id="CHEBI:15378"/>
        <dbReference type="ChEBI" id="CHEBI:58405"/>
        <dbReference type="ChEBI" id="CHEBI:60033"/>
        <dbReference type="ChEBI" id="CHEBI:78435"/>
        <dbReference type="EC" id="2.4.99.28"/>
    </reaction>
</comment>
<dbReference type="PATRIC" id="fig|1133569.4.peg.1423"/>
<comment type="catalytic activity">
    <reaction evidence="12">
        <text>Preferential cleavage: (Ac)2-L-Lys-D-Ala-|-D-Ala. Also transpeptidation of peptidyl-alanyl moieties that are N-acyl substituents of D-alanine.</text>
        <dbReference type="EC" id="3.4.16.4"/>
    </reaction>
</comment>
<keyword evidence="15" id="KW-0812">Transmembrane</keyword>
<evidence type="ECO:0000256" key="14">
    <source>
        <dbReference type="SAM" id="MobiDB-lite"/>
    </source>
</evidence>
<comment type="caution">
    <text evidence="18">The sequence shown here is derived from an EMBL/GenBank/DDBJ whole genome shotgun (WGS) entry which is preliminary data.</text>
</comment>
<dbReference type="EMBL" id="AYYX01000037">
    <property type="protein sequence ID" value="KRM87676.1"/>
    <property type="molecule type" value="Genomic_DNA"/>
</dbReference>
<dbReference type="InterPro" id="IPR001264">
    <property type="entry name" value="Glyco_trans_51"/>
</dbReference>
<evidence type="ECO:0000259" key="16">
    <source>
        <dbReference type="Pfam" id="PF00905"/>
    </source>
</evidence>
<dbReference type="InterPro" id="IPR012338">
    <property type="entry name" value="Beta-lactam/transpept-like"/>
</dbReference>
<evidence type="ECO:0000256" key="9">
    <source>
        <dbReference type="ARBA" id="ARBA00022984"/>
    </source>
</evidence>
<dbReference type="FunFam" id="1.10.3810.10:FF:000001">
    <property type="entry name" value="Penicillin-binding protein 1A"/>
    <property type="match status" value="1"/>
</dbReference>
<proteinExistence type="inferred from homology"/>
<feature type="compositionally biased region" description="Low complexity" evidence="14">
    <location>
        <begin position="674"/>
        <end position="765"/>
    </location>
</feature>
<dbReference type="SUPFAM" id="SSF53955">
    <property type="entry name" value="Lysozyme-like"/>
    <property type="match status" value="1"/>
</dbReference>
<keyword evidence="7" id="KW-0378">Hydrolase</keyword>
<dbReference type="Gene3D" id="3.40.710.10">
    <property type="entry name" value="DD-peptidase/beta-lactamase superfamily"/>
    <property type="match status" value="1"/>
</dbReference>
<dbReference type="NCBIfam" id="TIGR02074">
    <property type="entry name" value="PBP_1a_fam"/>
    <property type="match status" value="1"/>
</dbReference>
<dbReference type="GO" id="GO:0071555">
    <property type="term" value="P:cell wall organization"/>
    <property type="evidence" value="ECO:0007669"/>
    <property type="project" value="UniProtKB-KW"/>
</dbReference>
<dbReference type="GO" id="GO:0009002">
    <property type="term" value="F:serine-type D-Ala-D-Ala carboxypeptidase activity"/>
    <property type="evidence" value="ECO:0007669"/>
    <property type="project" value="UniProtKB-EC"/>
</dbReference>
<keyword evidence="4" id="KW-0645">Protease</keyword>
<evidence type="ECO:0000256" key="8">
    <source>
        <dbReference type="ARBA" id="ARBA00022960"/>
    </source>
</evidence>
<evidence type="ECO:0000313" key="18">
    <source>
        <dbReference type="EMBL" id="KRM87676.1"/>
    </source>
</evidence>
<dbReference type="InterPro" id="IPR050396">
    <property type="entry name" value="Glycosyltr_51/Transpeptidase"/>
</dbReference>
<evidence type="ECO:0000256" key="6">
    <source>
        <dbReference type="ARBA" id="ARBA00022679"/>
    </source>
</evidence>
<dbReference type="SUPFAM" id="SSF56601">
    <property type="entry name" value="beta-lactamase/transpeptidase-like"/>
    <property type="match status" value="1"/>
</dbReference>
<dbReference type="GO" id="GO:0009252">
    <property type="term" value="P:peptidoglycan biosynthetic process"/>
    <property type="evidence" value="ECO:0007669"/>
    <property type="project" value="UniProtKB-KW"/>
</dbReference>
<dbReference type="RefSeq" id="WP_056970628.1">
    <property type="nucleotide sequence ID" value="NZ_AYYX01000037.1"/>
</dbReference>
<dbReference type="PANTHER" id="PTHR32282:SF29">
    <property type="entry name" value="PENICILLIN-BINDING PROTEIN 1A"/>
    <property type="match status" value="1"/>
</dbReference>
<keyword evidence="3" id="KW-0121">Carboxypeptidase</keyword>
<dbReference type="InterPro" id="IPR036950">
    <property type="entry name" value="PBP_transglycosylase"/>
</dbReference>
<dbReference type="InterPro" id="IPR023346">
    <property type="entry name" value="Lysozyme-like_dom_sf"/>
</dbReference>
<gene>
    <name evidence="18" type="ORF">FD21_GL001290</name>
</gene>
<organism evidence="18 19">
    <name type="scientific">Liquorilactobacillus vini DSM 20605</name>
    <dbReference type="NCBI Taxonomy" id="1133569"/>
    <lineage>
        <taxon>Bacteria</taxon>
        <taxon>Bacillati</taxon>
        <taxon>Bacillota</taxon>
        <taxon>Bacilli</taxon>
        <taxon>Lactobacillales</taxon>
        <taxon>Lactobacillaceae</taxon>
        <taxon>Liquorilactobacillus</taxon>
    </lineage>
</organism>
<evidence type="ECO:0000256" key="1">
    <source>
        <dbReference type="ARBA" id="ARBA00007090"/>
    </source>
</evidence>
<evidence type="ECO:0000256" key="3">
    <source>
        <dbReference type="ARBA" id="ARBA00022645"/>
    </source>
</evidence>
<keyword evidence="9" id="KW-0573">Peptidoglycan synthesis</keyword>
<evidence type="ECO:0000313" key="19">
    <source>
        <dbReference type="Proteomes" id="UP000051576"/>
    </source>
</evidence>
<dbReference type="GO" id="GO:0008955">
    <property type="term" value="F:peptidoglycan glycosyltransferase activity"/>
    <property type="evidence" value="ECO:0007669"/>
    <property type="project" value="UniProtKB-EC"/>
</dbReference>
<dbReference type="GO" id="GO:0008360">
    <property type="term" value="P:regulation of cell shape"/>
    <property type="evidence" value="ECO:0007669"/>
    <property type="project" value="UniProtKB-KW"/>
</dbReference>
<dbReference type="Gene3D" id="1.10.3810.10">
    <property type="entry name" value="Biosynthetic peptidoglycan transglycosylase-like"/>
    <property type="match status" value="1"/>
</dbReference>
<keyword evidence="19" id="KW-1185">Reference proteome</keyword>
<evidence type="ECO:0000256" key="13">
    <source>
        <dbReference type="ARBA" id="ARBA00049902"/>
    </source>
</evidence>
<dbReference type="GO" id="GO:0008658">
    <property type="term" value="F:penicillin binding"/>
    <property type="evidence" value="ECO:0007669"/>
    <property type="project" value="InterPro"/>
</dbReference>